<proteinExistence type="predicted"/>
<sequence length="216" mass="24297">MPDYFSPKRPIVRLALSLPELALSIGVSAASVEKMVAEGALPRPRRWHSRKLWLVAEVEAHLNDLPVDGEEPQRGASALDLWREQRALRDGQPGLPVPQPKTALAKYYRQVGFDPLTMKAEDLERLREVADKKWVESVPNTPMGKREKKILAHLAGHPLGTAVNSFDIRPVYFDAQQQLEIRGFIEVRPNPKGETYTPYYVLTEAGLKAWRVASGQ</sequence>
<keyword evidence="1" id="KW-0732">Signal</keyword>
<evidence type="ECO:0000313" key="2">
    <source>
        <dbReference type="EMBL" id="GLS18744.1"/>
    </source>
</evidence>
<feature type="signal peptide" evidence="1">
    <location>
        <begin position="1"/>
        <end position="29"/>
    </location>
</feature>
<comment type="caution">
    <text evidence="2">The sequence shown here is derived from an EMBL/GenBank/DDBJ whole genome shotgun (WGS) entry which is preliminary data.</text>
</comment>
<evidence type="ECO:0008006" key="4">
    <source>
        <dbReference type="Google" id="ProtNLM"/>
    </source>
</evidence>
<organism evidence="2 3">
    <name type="scientific">Labrys miyagiensis</name>
    <dbReference type="NCBI Taxonomy" id="346912"/>
    <lineage>
        <taxon>Bacteria</taxon>
        <taxon>Pseudomonadati</taxon>
        <taxon>Pseudomonadota</taxon>
        <taxon>Alphaproteobacteria</taxon>
        <taxon>Hyphomicrobiales</taxon>
        <taxon>Xanthobacteraceae</taxon>
        <taxon>Labrys</taxon>
    </lineage>
</organism>
<dbReference type="RefSeq" id="WP_284311616.1">
    <property type="nucleotide sequence ID" value="NZ_BSPC01000015.1"/>
</dbReference>
<gene>
    <name evidence="2" type="ORF">GCM10007874_17610</name>
</gene>
<dbReference type="EMBL" id="BSPC01000015">
    <property type="protein sequence ID" value="GLS18744.1"/>
    <property type="molecule type" value="Genomic_DNA"/>
</dbReference>
<feature type="chain" id="PRO_5045633204" description="Helix-turn-helix domain-containing protein" evidence="1">
    <location>
        <begin position="30"/>
        <end position="216"/>
    </location>
</feature>
<evidence type="ECO:0000313" key="3">
    <source>
        <dbReference type="Proteomes" id="UP001156882"/>
    </source>
</evidence>
<keyword evidence="3" id="KW-1185">Reference proteome</keyword>
<evidence type="ECO:0000256" key="1">
    <source>
        <dbReference type="SAM" id="SignalP"/>
    </source>
</evidence>
<name>A0ABQ6CEU0_9HYPH</name>
<reference evidence="3" key="1">
    <citation type="journal article" date="2019" name="Int. J. Syst. Evol. Microbiol.">
        <title>The Global Catalogue of Microorganisms (GCM) 10K type strain sequencing project: providing services to taxonomists for standard genome sequencing and annotation.</title>
        <authorList>
            <consortium name="The Broad Institute Genomics Platform"/>
            <consortium name="The Broad Institute Genome Sequencing Center for Infectious Disease"/>
            <person name="Wu L."/>
            <person name="Ma J."/>
        </authorList>
    </citation>
    <scope>NUCLEOTIDE SEQUENCE [LARGE SCALE GENOMIC DNA]</scope>
    <source>
        <strain evidence="3">NBRC 101365</strain>
    </source>
</reference>
<accession>A0ABQ6CEU0</accession>
<protein>
    <recommendedName>
        <fullName evidence="4">Helix-turn-helix domain-containing protein</fullName>
    </recommendedName>
</protein>
<dbReference type="Proteomes" id="UP001156882">
    <property type="component" value="Unassembled WGS sequence"/>
</dbReference>